<comment type="caution">
    <text evidence="3">The sequence shown here is derived from an EMBL/GenBank/DDBJ whole genome shotgun (WGS) entry which is preliminary data.</text>
</comment>
<evidence type="ECO:0000256" key="1">
    <source>
        <dbReference type="ARBA" id="ARBA00023125"/>
    </source>
</evidence>
<evidence type="ECO:0000259" key="2">
    <source>
        <dbReference type="PROSITE" id="PS50943"/>
    </source>
</evidence>
<sequence>MRIKRGEIVKIHSNIEHIRKSKRITQVELAKRLGIPFQTYNNYEKGKRTPSPETIFKISKELKVPIEKFFEEKIYDSKNIS</sequence>
<keyword evidence="1" id="KW-0238">DNA-binding</keyword>
<organism evidence="3 4">
    <name type="scientific">Jeotgalibacillus proteolyticus</name>
    <dbReference type="NCBI Taxonomy" id="2082395"/>
    <lineage>
        <taxon>Bacteria</taxon>
        <taxon>Bacillati</taxon>
        <taxon>Bacillota</taxon>
        <taxon>Bacilli</taxon>
        <taxon>Bacillales</taxon>
        <taxon>Caryophanaceae</taxon>
        <taxon>Jeotgalibacillus</taxon>
    </lineage>
</organism>
<accession>A0A2S5GFX2</accession>
<dbReference type="Gene3D" id="1.10.260.40">
    <property type="entry name" value="lambda repressor-like DNA-binding domains"/>
    <property type="match status" value="1"/>
</dbReference>
<evidence type="ECO:0000313" key="4">
    <source>
        <dbReference type="Proteomes" id="UP000239047"/>
    </source>
</evidence>
<proteinExistence type="predicted"/>
<name>A0A2S5GFX2_9BACL</name>
<dbReference type="Proteomes" id="UP000239047">
    <property type="component" value="Unassembled WGS sequence"/>
</dbReference>
<dbReference type="SUPFAM" id="SSF47413">
    <property type="entry name" value="lambda repressor-like DNA-binding domains"/>
    <property type="match status" value="1"/>
</dbReference>
<protein>
    <submittedName>
        <fullName evidence="3">Transcriptional regulator</fullName>
    </submittedName>
</protein>
<dbReference type="SMART" id="SM00530">
    <property type="entry name" value="HTH_XRE"/>
    <property type="match status" value="1"/>
</dbReference>
<dbReference type="AlphaFoldDB" id="A0A2S5GFX2"/>
<dbReference type="InterPro" id="IPR010982">
    <property type="entry name" value="Lambda_DNA-bd_dom_sf"/>
</dbReference>
<dbReference type="PROSITE" id="PS50943">
    <property type="entry name" value="HTH_CROC1"/>
    <property type="match status" value="1"/>
</dbReference>
<evidence type="ECO:0000313" key="3">
    <source>
        <dbReference type="EMBL" id="PPA71932.1"/>
    </source>
</evidence>
<keyword evidence="4" id="KW-1185">Reference proteome</keyword>
<gene>
    <name evidence="3" type="ORF">C4B60_00715</name>
</gene>
<dbReference type="OrthoDB" id="5190137at2"/>
<reference evidence="3 4" key="1">
    <citation type="submission" date="2018-02" db="EMBL/GenBank/DDBJ databases">
        <title>Jeotgalibacillus proteolyticum sp. nov. a protease producing bacterium isolated from ocean sediments of Laizhou Bay.</title>
        <authorList>
            <person name="Li Y."/>
        </authorList>
    </citation>
    <scope>NUCLEOTIDE SEQUENCE [LARGE SCALE GENOMIC DNA]</scope>
    <source>
        <strain evidence="3 4">22-7</strain>
    </source>
</reference>
<dbReference type="EMBL" id="PREZ01000001">
    <property type="protein sequence ID" value="PPA71932.1"/>
    <property type="molecule type" value="Genomic_DNA"/>
</dbReference>
<dbReference type="InterPro" id="IPR001387">
    <property type="entry name" value="Cro/C1-type_HTH"/>
</dbReference>
<dbReference type="CDD" id="cd00093">
    <property type="entry name" value="HTH_XRE"/>
    <property type="match status" value="1"/>
</dbReference>
<dbReference type="GO" id="GO:0003677">
    <property type="term" value="F:DNA binding"/>
    <property type="evidence" value="ECO:0007669"/>
    <property type="project" value="UniProtKB-KW"/>
</dbReference>
<dbReference type="PANTHER" id="PTHR46558">
    <property type="entry name" value="TRACRIPTIONAL REGULATORY PROTEIN-RELATED-RELATED"/>
    <property type="match status" value="1"/>
</dbReference>
<dbReference type="Pfam" id="PF01381">
    <property type="entry name" value="HTH_3"/>
    <property type="match status" value="1"/>
</dbReference>
<feature type="domain" description="HTH cro/C1-type" evidence="2">
    <location>
        <begin position="15"/>
        <end position="69"/>
    </location>
</feature>
<dbReference type="PANTHER" id="PTHR46558:SF11">
    <property type="entry name" value="HTH-TYPE TRANSCRIPTIONAL REGULATOR XRE"/>
    <property type="match status" value="1"/>
</dbReference>